<evidence type="ECO:0000256" key="7">
    <source>
        <dbReference type="ARBA" id="ARBA00022679"/>
    </source>
</evidence>
<dbReference type="Gene3D" id="2.130.10.30">
    <property type="entry name" value="Regulator of chromosome condensation 1/beta-lactamase-inhibitor protein II"/>
    <property type="match status" value="2"/>
</dbReference>
<feature type="region of interest" description="Disordered" evidence="16">
    <location>
        <begin position="329"/>
        <end position="356"/>
    </location>
</feature>
<feature type="region of interest" description="Disordered" evidence="16">
    <location>
        <begin position="1318"/>
        <end position="1337"/>
    </location>
</feature>
<evidence type="ECO:0000259" key="18">
    <source>
        <dbReference type="PROSITE" id="PS50237"/>
    </source>
</evidence>
<sequence length="2726" mass="295152">MFHFESEDGHGRDFYLSSGSHGLCVLSLAVSRVSLTASQSSSVAEECIALLRSLHGLPGWNQALNHILATKLVVAGDLLTEGSLFHIQVNECELEQSTAIQSSVNAALSVLGGVDSRVRIGGLVAAEGLGQGTVCQVSQHCKLVVQLHDTGEVRKLALGAVVPLPTAHFNLDKMLMTENMLVYVGHPRVAHHTRVLGPEAAELRARYGLAPPRNLRAVSSAVNVTLLRTQQQRLTAMNAIAVLFRHQMLLRHILRHRTLESSASLEALNEGEDLDPVSETLLVQRLIVKATQPSPLKSTFGKAELEAAALSVSQCLAVEVRSKMQRVGVNSKPGGGVNTPASETSLPSPASVSNRLNKPQSQLVGQLTEMGFARRSVESAIKALGLKSEVAPSPETLVGWLLEHPEQALSNSDTGASAGGYNKRSDFLSNDEYAIYIRDNITEGMLVRCCKTYEEVHEGDIGRVLKVDSEGLHDLNVQVDWQHKGSTYWVRFIHVELAGFLPTAPVGQHPLKVGDKVKVKQAVKNPKYKWGSVNHSSVGVVTRISNNGRDVTVDFPQQSNWTGVVSEMEPVPCCHQGVSCEGCLMFPVTGPRFKCKACDNFNYCEQCFYTKKLHRHSFSRIVEPGELLTRATIGSAAVFAGKPGRYYRQEMSLALNPGLLEDWSKCVKALTVSSRESWAHRLFDGSDNYWLSCGAQGKHWIHLELFPDVLVHSLRMTVDPADSSYMPSLVVVNAGDTFATMRELSTVNIRTTDTVVTLLADVKEYYACVEVAVKQCRNGGIDCKIHSLSIVGRRKTNEGHVPSSLSFMASDNDDMQETVAPQKGCLGGLLPKVLVWGLNDKDQLGGLKGSKVKMPVYSDSLSSLKPVHISGGSKSLFIVSLEGKSSTLPPPFSSHSCTTLVVSSLSCPQLFLLHSPHTAVPPYSSLLYPVLNSSSSILLTQLYHLTRLFSILSSTPPPPPPIHPCHSSSTCHVYACGEGTNGRLGLGHSNNISSPRQITALAQYVVKKVSVHSGGKHAMALTLDGKVFSWGEGEDGKLGHNNRLSVDKPCLVEAFKSKRVRDIACGSNHSAAITSSGELYTWGLGEYGRLGHGDNITQLKPKLVKGLLGVRVVQVACGSRDAQTLALSDEGMVFSWGDGDFGKLGRGGSDGCSTPHNVERLNNMGVCQIECGAQFSLALTRSGQVWTWGKGDYFRLGHGSEQHVRKPTVVEGLRGKKIIHVAVGALHCLSVTDTGQVFAWGDNDHGQQGNGTTTVNRKPAPVHGLEDAHLNRVACGSSHSVAWSMYDPQPASRHEPVLFLTSTDPLGATVLGVNEAVSDDKAPGQKSSVPQGSGKKPSLSLSKMILSLESSGAKQHALQHVLNALQVLHARDAVVAALSSHASFTAGTKISATPDTPPEGAVSQASVGAGAVFEEGLEIAQGGGEAPASVAEVVGLSSHSTPESDHSPMAAFPSLSSSVSISSRASKMSASAMSVIAATMTSNAQVVGQPDETFPLQPNLDEFSGLLGQDDARMLVDLLKLAVAGRAVDMAKETVVNVLIAMGSANPDIRDMLVEHCVTELEDVSLNTHSIHLAPQPVVQESSHPYVDDVSLSGHVKIPVPPLTYCCVPSGAKSLRIEFDRQCSTERRHDPLTIMDGTGRCVSTRSGREWSDWSSEIRIPGEEMRWKFASDGSVNGWGWKFTVYPLVTYCGPQERSSDRAILSQPSVELVMCLLDSRLNLSSDRILLSSCAAPQRMWALHKLRRLMVSRLGRLLDIPGLLKMEQTTDSALPALVKGLPQALLRQYEYEDPIVRSGKHLMHSDFFKVLVALACDLGLDSLPCCSENHKWSWFRRYCMAARVAGALVGRTALPHSFCVEVRKKISEMLNESGVLVLDHENHECFKQFHDEQLLLWLHRRPEDWTLSWNGSGTIYGWGHNHRGQLGGVEGAKVKLPTSCEALSALRPMQLVGGEQTLLAVTADGKVYATGYGAGGRLGIGGTDSVMMPTLIESIQHICIKKVAVNSGGKHCLALTAEGEVYSWGEGDDGKLGHGSRSSCERPRLVEMLKGKEIVDIACGGAHSAAITAKREVYTWGKGRYGRLGHGDSEDQLKPKLVGTQRHWSLRYQRIRVEALLGSRVMDIACGSGDAQTLCITDDDNVWSWGDGDYGKLGRGGSDGCKVPMKIESLAGLGVIKVECGSQFSVALTRSGSVYTWGKGDYHRLGHGTDDHVRRPRKVAALQGKKIICIATGSLHCVACSDQGEVYTWGDNDEGQLGDGTTNAIQRPRLVVALQAKKISHVACGSAHTLAWSTTKPVSATRLPPGAPLEYDLVRDMPLVVLRNRLVLLHHFSELFCPVTAMFPVEGEGSLDTLRGILVSSTKEATFRKVKDTRLGRDVESTPLWCSQYDENIGVVQATMVRDRQHGPVIELNRIQVKRARGKGGLAGPDGIKSVLGQMVSKMSLLTQEALFLPHRVWKVKFVGVLMGIAIRTGSPLSLNLAEPVWKQLAGMTLTPADLTEVDRDYVPEPSGVRQAGAQLQVGLTDTPVLHSTNGCPGDGKRLHEFDEQVKAVKEGMARVVPVPLVSLFSGYELQTMVCGSPDIPLALLKSVATYKGVEASSALVQWFWDVMEEFTNQERSLFLRFVWGRTRLPRTIADFRGRDFVLQTSTTPRTTSLPESYTCFFLLKMPRYSCKAVLQEKLKYAIHFCKSIDTDEYARVAMPGSGAASSNCDSDDVDSIASDQLGSFL</sequence>
<feature type="repeat" description="RCC1" evidence="15">
    <location>
        <begin position="1909"/>
        <end position="1960"/>
    </location>
</feature>
<name>A0A7R9H1F5_TIMCR</name>
<keyword evidence="8" id="KW-0479">Metal-binding</keyword>
<feature type="active site" description="Glycyl thioester intermediate" evidence="13">
    <location>
        <position position="2660"/>
    </location>
</feature>
<feature type="repeat" description="RCC1" evidence="15">
    <location>
        <begin position="971"/>
        <end position="1024"/>
    </location>
</feature>
<dbReference type="CDD" id="cd14402">
    <property type="entry name" value="UBA_HERC2"/>
    <property type="match status" value="1"/>
</dbReference>
<evidence type="ECO:0000256" key="14">
    <source>
        <dbReference type="PROSITE-ProRule" id="PRU00228"/>
    </source>
</evidence>
<dbReference type="SMART" id="SM00119">
    <property type="entry name" value="HECTc"/>
    <property type="match status" value="1"/>
</dbReference>
<dbReference type="Gene3D" id="3.90.1750.10">
    <property type="entry name" value="Hect, E3 ligase catalytic domains"/>
    <property type="match status" value="1"/>
</dbReference>
<dbReference type="InterPro" id="IPR009091">
    <property type="entry name" value="RCC1/BLIP-II"/>
</dbReference>
<dbReference type="Pfam" id="PF03256">
    <property type="entry name" value="ANAPC10"/>
    <property type="match status" value="1"/>
</dbReference>
<dbReference type="Pfam" id="PF00632">
    <property type="entry name" value="HECT"/>
    <property type="match status" value="2"/>
</dbReference>
<dbReference type="SUPFAM" id="SSF63748">
    <property type="entry name" value="Tudor/PWWP/MBT"/>
    <property type="match status" value="1"/>
</dbReference>
<dbReference type="GO" id="GO:0061630">
    <property type="term" value="F:ubiquitin protein ligase activity"/>
    <property type="evidence" value="ECO:0007669"/>
    <property type="project" value="UniProtKB-EC"/>
</dbReference>
<dbReference type="PROSITE" id="PS00626">
    <property type="entry name" value="RCC1_2"/>
    <property type="match status" value="1"/>
</dbReference>
<feature type="domain" description="ZZ-type" evidence="17">
    <location>
        <begin position="575"/>
        <end position="626"/>
    </location>
</feature>
<organism evidence="20">
    <name type="scientific">Timema cristinae</name>
    <name type="common">Walking stick</name>
    <dbReference type="NCBI Taxonomy" id="61476"/>
    <lineage>
        <taxon>Eukaryota</taxon>
        <taxon>Metazoa</taxon>
        <taxon>Ecdysozoa</taxon>
        <taxon>Arthropoda</taxon>
        <taxon>Hexapoda</taxon>
        <taxon>Insecta</taxon>
        <taxon>Pterygota</taxon>
        <taxon>Neoptera</taxon>
        <taxon>Polyneoptera</taxon>
        <taxon>Phasmatodea</taxon>
        <taxon>Timematodea</taxon>
        <taxon>Timematoidea</taxon>
        <taxon>Timematidae</taxon>
        <taxon>Timema</taxon>
    </lineage>
</organism>
<dbReference type="SUPFAM" id="SSF49785">
    <property type="entry name" value="Galactose-binding domain-like"/>
    <property type="match status" value="1"/>
</dbReference>
<feature type="repeat" description="RCC1" evidence="15">
    <location>
        <begin position="1183"/>
        <end position="1234"/>
    </location>
</feature>
<dbReference type="InterPro" id="IPR008979">
    <property type="entry name" value="Galactose-bd-like_sf"/>
</dbReference>
<dbReference type="PROSITE" id="PS50237">
    <property type="entry name" value="HECT"/>
    <property type="match status" value="1"/>
</dbReference>
<dbReference type="GO" id="GO:0008270">
    <property type="term" value="F:zinc ion binding"/>
    <property type="evidence" value="ECO:0007669"/>
    <property type="project" value="UniProtKB-KW"/>
</dbReference>
<feature type="repeat" description="RCC1" evidence="15">
    <location>
        <begin position="2015"/>
        <end position="2066"/>
    </location>
</feature>
<dbReference type="InterPro" id="IPR035983">
    <property type="entry name" value="Hect_E3_ubiquitin_ligase"/>
</dbReference>
<feature type="repeat" description="RCC1" evidence="15">
    <location>
        <begin position="1131"/>
        <end position="1182"/>
    </location>
</feature>
<dbReference type="CDD" id="cd08664">
    <property type="entry name" value="APC10-HERC2"/>
    <property type="match status" value="1"/>
</dbReference>
<dbReference type="PANTHER" id="PTHR22872">
    <property type="entry name" value="BTK-BINDING PROTEIN-RELATED"/>
    <property type="match status" value="1"/>
</dbReference>
<feature type="repeat" description="RCC1" evidence="15">
    <location>
        <begin position="2067"/>
        <end position="2133"/>
    </location>
</feature>
<feature type="repeat" description="RCC1" evidence="15">
    <location>
        <begin position="1961"/>
        <end position="2014"/>
    </location>
</feature>
<evidence type="ECO:0000256" key="2">
    <source>
        <dbReference type="ARBA" id="ARBA00004496"/>
    </source>
</evidence>
<feature type="repeat" description="RCC1" evidence="15">
    <location>
        <begin position="1235"/>
        <end position="1286"/>
    </location>
</feature>
<accession>A0A7R9H1F5</accession>
<comment type="subcellular location">
    <subcellularLocation>
        <location evidence="2">Cytoplasm</location>
    </subcellularLocation>
</comment>
<feature type="domain" description="HECT" evidence="18">
    <location>
        <begin position="2543"/>
        <end position="2692"/>
    </location>
</feature>
<dbReference type="GO" id="GO:0005737">
    <property type="term" value="C:cytoplasm"/>
    <property type="evidence" value="ECO:0007669"/>
    <property type="project" value="UniProtKB-SubCell"/>
</dbReference>
<dbReference type="PROSITE" id="PS50012">
    <property type="entry name" value="RCC1_3"/>
    <property type="match status" value="14"/>
</dbReference>
<dbReference type="InterPro" id="IPR000408">
    <property type="entry name" value="Reg_chr_condens"/>
</dbReference>
<evidence type="ECO:0000259" key="17">
    <source>
        <dbReference type="PROSITE" id="PS50135"/>
    </source>
</evidence>
<dbReference type="SUPFAM" id="SSF57850">
    <property type="entry name" value="RING/U-box"/>
    <property type="match status" value="1"/>
</dbReference>
<feature type="repeat" description="RCC1" evidence="15">
    <location>
        <begin position="2240"/>
        <end position="2291"/>
    </location>
</feature>
<keyword evidence="5" id="KW-0963">Cytoplasm</keyword>
<dbReference type="SUPFAM" id="SSF56204">
    <property type="entry name" value="Hect, E3 ligase catalytic domain"/>
    <property type="match status" value="1"/>
</dbReference>
<dbReference type="Gene3D" id="1.10.8.10">
    <property type="entry name" value="DNA helicase RuvA subunit, C-terminal domain"/>
    <property type="match status" value="1"/>
</dbReference>
<dbReference type="SMART" id="SM00291">
    <property type="entry name" value="ZnF_ZZ"/>
    <property type="match status" value="1"/>
</dbReference>
<feature type="repeat" description="RCC1" evidence="15">
    <location>
        <begin position="2136"/>
        <end position="2187"/>
    </location>
</feature>
<dbReference type="InterPro" id="IPR000433">
    <property type="entry name" value="Znf_ZZ"/>
</dbReference>
<reference evidence="20" key="1">
    <citation type="submission" date="2020-11" db="EMBL/GenBank/DDBJ databases">
        <authorList>
            <person name="Tran Van P."/>
        </authorList>
    </citation>
    <scope>NUCLEOTIDE SEQUENCE</scope>
</reference>
<dbReference type="PANTHER" id="PTHR22872:SF2">
    <property type="entry name" value="INHIBITOR OF BRUTON TYROSINE KINASE"/>
    <property type="match status" value="1"/>
</dbReference>
<dbReference type="GO" id="GO:0009966">
    <property type="term" value="P:regulation of signal transduction"/>
    <property type="evidence" value="ECO:0007669"/>
    <property type="project" value="UniProtKB-ARBA"/>
</dbReference>
<keyword evidence="10 14" id="KW-0863">Zinc-finger</keyword>
<protein>
    <recommendedName>
        <fullName evidence="4">HECT-type E3 ubiquitin transferase</fullName>
        <ecNumber evidence="4">2.3.2.26</ecNumber>
    </recommendedName>
</protein>
<evidence type="ECO:0000256" key="5">
    <source>
        <dbReference type="ARBA" id="ARBA00022490"/>
    </source>
</evidence>
<dbReference type="InterPro" id="IPR037976">
    <property type="entry name" value="HERC2_APC10"/>
</dbReference>
<dbReference type="Gene3D" id="3.30.60.90">
    <property type="match status" value="1"/>
</dbReference>
<evidence type="ECO:0000313" key="20">
    <source>
        <dbReference type="EMBL" id="CAD7404307.1"/>
    </source>
</evidence>
<keyword evidence="7" id="KW-0808">Transferase</keyword>
<dbReference type="Gene3D" id="3.30.2410.10">
    <property type="entry name" value="Hect, E3 ligase catalytic domain"/>
    <property type="match status" value="1"/>
</dbReference>
<evidence type="ECO:0000256" key="13">
    <source>
        <dbReference type="PROSITE-ProRule" id="PRU00104"/>
    </source>
</evidence>
<dbReference type="EMBL" id="OC319117">
    <property type="protein sequence ID" value="CAD7404307.1"/>
    <property type="molecule type" value="Genomic_DNA"/>
</dbReference>
<evidence type="ECO:0000256" key="16">
    <source>
        <dbReference type="SAM" id="MobiDB-lite"/>
    </source>
</evidence>
<evidence type="ECO:0000256" key="4">
    <source>
        <dbReference type="ARBA" id="ARBA00012485"/>
    </source>
</evidence>
<evidence type="ECO:0000256" key="10">
    <source>
        <dbReference type="ARBA" id="ARBA00022771"/>
    </source>
</evidence>
<dbReference type="InterPro" id="IPR000569">
    <property type="entry name" value="HECT_dom"/>
</dbReference>
<keyword evidence="6" id="KW-0597">Phosphoprotein</keyword>
<dbReference type="Gene3D" id="2.60.120.260">
    <property type="entry name" value="Galactose-binding domain-like"/>
    <property type="match status" value="1"/>
</dbReference>
<dbReference type="SUPFAM" id="SSF50985">
    <property type="entry name" value="RCC1/BLIP-II"/>
    <property type="match status" value="2"/>
</dbReference>
<dbReference type="PRINTS" id="PR00633">
    <property type="entry name" value="RCCNDNSATION"/>
</dbReference>
<dbReference type="InterPro" id="IPR043145">
    <property type="entry name" value="Znf_ZZ_sf"/>
</dbReference>
<dbReference type="Pfam" id="PF11515">
    <property type="entry name" value="Cul7"/>
    <property type="match status" value="1"/>
</dbReference>
<feature type="domain" description="DOC" evidence="19">
    <location>
        <begin position="639"/>
        <end position="817"/>
    </location>
</feature>
<dbReference type="FunFam" id="2.130.10.30:FF:000003">
    <property type="entry name" value="E3 ubiquitin-protein ligase HERC2 isoform X1"/>
    <property type="match status" value="1"/>
</dbReference>
<dbReference type="SMART" id="SM01337">
    <property type="entry name" value="APC10"/>
    <property type="match status" value="1"/>
</dbReference>
<evidence type="ECO:0000256" key="1">
    <source>
        <dbReference type="ARBA" id="ARBA00000885"/>
    </source>
</evidence>
<comment type="pathway">
    <text evidence="3">Protein modification; protein ubiquitination.</text>
</comment>
<dbReference type="InterPro" id="IPR058923">
    <property type="entry name" value="RCC1-like_dom"/>
</dbReference>
<evidence type="ECO:0000256" key="11">
    <source>
        <dbReference type="ARBA" id="ARBA00022786"/>
    </source>
</evidence>
<keyword evidence="12" id="KW-0862">Zinc</keyword>
<dbReference type="InterPro" id="IPR014722">
    <property type="entry name" value="Rib_uL2_dom2"/>
</dbReference>
<evidence type="ECO:0000259" key="19">
    <source>
        <dbReference type="PROSITE" id="PS51284"/>
    </source>
</evidence>
<feature type="repeat" description="RCC1" evidence="15">
    <location>
        <begin position="1025"/>
        <end position="1076"/>
    </location>
</feature>
<proteinExistence type="predicted"/>
<dbReference type="InterPro" id="IPR021097">
    <property type="entry name" value="CPH_domain"/>
</dbReference>
<dbReference type="GO" id="GO:0016567">
    <property type="term" value="P:protein ubiquitination"/>
    <property type="evidence" value="ECO:0007669"/>
    <property type="project" value="UniProtKB-UniPathway"/>
</dbReference>
<dbReference type="InterPro" id="IPR004939">
    <property type="entry name" value="APC_su10/DOC_dom"/>
</dbReference>
<evidence type="ECO:0000256" key="9">
    <source>
        <dbReference type="ARBA" id="ARBA00022737"/>
    </source>
</evidence>
<comment type="catalytic activity">
    <reaction evidence="1">
        <text>S-ubiquitinyl-[E2 ubiquitin-conjugating enzyme]-L-cysteine + [acceptor protein]-L-lysine = [E2 ubiquitin-conjugating enzyme]-L-cysteine + N(6)-ubiquitinyl-[acceptor protein]-L-lysine.</text>
        <dbReference type="EC" id="2.3.2.26"/>
    </reaction>
</comment>
<evidence type="ECO:0000256" key="8">
    <source>
        <dbReference type="ARBA" id="ARBA00022723"/>
    </source>
</evidence>
<dbReference type="PROSITE" id="PS50135">
    <property type="entry name" value="ZF_ZZ_2"/>
    <property type="match status" value="1"/>
</dbReference>
<feature type="repeat" description="RCC1" evidence="15">
    <location>
        <begin position="831"/>
        <end position="882"/>
    </location>
</feature>
<feature type="repeat" description="RCC1" evidence="15">
    <location>
        <begin position="2188"/>
        <end position="2239"/>
    </location>
</feature>
<dbReference type="FunFam" id="3.30.2410.10:FF:000006">
    <property type="entry name" value="probable E3 ubiquitin-protein ligase HERC1 isoform X2"/>
    <property type="match status" value="1"/>
</dbReference>
<keyword evidence="11 13" id="KW-0833">Ubl conjugation pathway</keyword>
<dbReference type="Pfam" id="PF00569">
    <property type="entry name" value="ZZ"/>
    <property type="match status" value="1"/>
</dbReference>
<gene>
    <name evidence="20" type="ORF">TCEB3V08_LOCUS7443</name>
</gene>
<feature type="repeat" description="RCC1" evidence="15">
    <location>
        <begin position="1077"/>
        <end position="1128"/>
    </location>
</feature>
<dbReference type="InterPro" id="IPR051625">
    <property type="entry name" value="Signaling_Regulatory_Domain"/>
</dbReference>
<evidence type="ECO:0000256" key="12">
    <source>
        <dbReference type="ARBA" id="ARBA00022833"/>
    </source>
</evidence>
<dbReference type="Pfam" id="PF25390">
    <property type="entry name" value="WD40_RLD"/>
    <property type="match status" value="3"/>
</dbReference>
<dbReference type="EC" id="2.3.2.26" evidence="4"/>
<dbReference type="UniPathway" id="UPA00143"/>
<dbReference type="Gene3D" id="2.30.30.30">
    <property type="match status" value="1"/>
</dbReference>
<evidence type="ECO:0000256" key="15">
    <source>
        <dbReference type="PROSITE-ProRule" id="PRU00235"/>
    </source>
</evidence>
<dbReference type="PROSITE" id="PS51284">
    <property type="entry name" value="DOC"/>
    <property type="match status" value="1"/>
</dbReference>
<evidence type="ECO:0000256" key="3">
    <source>
        <dbReference type="ARBA" id="ARBA00004906"/>
    </source>
</evidence>
<keyword evidence="9" id="KW-0677">Repeat</keyword>
<feature type="compositionally biased region" description="Polar residues" evidence="16">
    <location>
        <begin position="339"/>
        <end position="356"/>
    </location>
</feature>
<dbReference type="FunFam" id="2.30.30.30:FF:000015">
    <property type="entry name" value="E3 ubiquitin-protein ligase HERC2"/>
    <property type="match status" value="1"/>
</dbReference>
<evidence type="ECO:0000256" key="6">
    <source>
        <dbReference type="ARBA" id="ARBA00022553"/>
    </source>
</evidence>